<evidence type="ECO:0000256" key="6">
    <source>
        <dbReference type="ARBA" id="ARBA00023303"/>
    </source>
</evidence>
<keyword evidence="10" id="KW-0406">Ion transport</keyword>
<comment type="activity regulation">
    <text evidence="10">Na(+) is not transported, but it plays an essential structural role and its presence is essential for fluoride channel function.</text>
</comment>
<sequence>MTPSLFAAVALAGGAGAGLRYLLDLVVQRLAGSRVPWGILVVNLSGAFALGLISAGIVDSTGLWVLGAGLLGGYTTFSSVAVSTVLLAEERRPRAAVGYAVATFVGSVICALLGAVCGALLT</sequence>
<keyword evidence="12" id="KW-1185">Reference proteome</keyword>
<dbReference type="RefSeq" id="WP_135062615.1">
    <property type="nucleotide sequence ID" value="NZ_CP038266.1"/>
</dbReference>
<evidence type="ECO:0000313" key="12">
    <source>
        <dbReference type="Proteomes" id="UP000295748"/>
    </source>
</evidence>
<keyword evidence="10" id="KW-0813">Transport</keyword>
<organism evidence="11 12">
    <name type="scientific">Microbacterium wangchenii</name>
    <dbReference type="NCBI Taxonomy" id="2541726"/>
    <lineage>
        <taxon>Bacteria</taxon>
        <taxon>Bacillati</taxon>
        <taxon>Actinomycetota</taxon>
        <taxon>Actinomycetes</taxon>
        <taxon>Micrococcales</taxon>
        <taxon>Microbacteriaceae</taxon>
        <taxon>Microbacterium</taxon>
    </lineage>
</organism>
<dbReference type="Proteomes" id="UP000295748">
    <property type="component" value="Chromosome"/>
</dbReference>
<keyword evidence="10" id="KW-0479">Metal-binding</keyword>
<comment type="catalytic activity">
    <reaction evidence="8">
        <text>fluoride(in) = fluoride(out)</text>
        <dbReference type="Rhea" id="RHEA:76159"/>
        <dbReference type="ChEBI" id="CHEBI:17051"/>
    </reaction>
    <physiologicalReaction direction="left-to-right" evidence="8">
        <dbReference type="Rhea" id="RHEA:76160"/>
    </physiologicalReaction>
</comment>
<dbReference type="Pfam" id="PF02537">
    <property type="entry name" value="CRCB"/>
    <property type="match status" value="1"/>
</dbReference>
<protein>
    <recommendedName>
        <fullName evidence="10">Fluoride-specific ion channel FluC</fullName>
    </recommendedName>
</protein>
<evidence type="ECO:0000256" key="10">
    <source>
        <dbReference type="HAMAP-Rule" id="MF_00454"/>
    </source>
</evidence>
<dbReference type="PANTHER" id="PTHR28259">
    <property type="entry name" value="FLUORIDE EXPORT PROTEIN 1-RELATED"/>
    <property type="match status" value="1"/>
</dbReference>
<comment type="similarity">
    <text evidence="7 10">Belongs to the fluoride channel Fluc/FEX (TC 1.A.43) family.</text>
</comment>
<keyword evidence="4 10" id="KW-1133">Transmembrane helix</keyword>
<feature type="transmembrane region" description="Helical" evidence="10">
    <location>
        <begin position="63"/>
        <end position="87"/>
    </location>
</feature>
<evidence type="ECO:0000256" key="2">
    <source>
        <dbReference type="ARBA" id="ARBA00022475"/>
    </source>
</evidence>
<dbReference type="InterPro" id="IPR003691">
    <property type="entry name" value="FluC"/>
</dbReference>
<evidence type="ECO:0000256" key="3">
    <source>
        <dbReference type="ARBA" id="ARBA00022692"/>
    </source>
</evidence>
<evidence type="ECO:0000256" key="9">
    <source>
        <dbReference type="ARBA" id="ARBA00049940"/>
    </source>
</evidence>
<keyword evidence="2 10" id="KW-1003">Cell membrane</keyword>
<keyword evidence="10" id="KW-0915">Sodium</keyword>
<evidence type="ECO:0000256" key="7">
    <source>
        <dbReference type="ARBA" id="ARBA00035120"/>
    </source>
</evidence>
<comment type="function">
    <text evidence="9 10">Fluoride-specific ion channel. Important for reducing fluoride concentration in the cell, thus reducing its toxicity.</text>
</comment>
<evidence type="ECO:0000256" key="5">
    <source>
        <dbReference type="ARBA" id="ARBA00023136"/>
    </source>
</evidence>
<keyword evidence="6 10" id="KW-0407">Ion channel</keyword>
<keyword evidence="5 10" id="KW-0472">Membrane</keyword>
<evidence type="ECO:0000256" key="4">
    <source>
        <dbReference type="ARBA" id="ARBA00022989"/>
    </source>
</evidence>
<evidence type="ECO:0000256" key="1">
    <source>
        <dbReference type="ARBA" id="ARBA00004651"/>
    </source>
</evidence>
<dbReference type="HAMAP" id="MF_00454">
    <property type="entry name" value="FluC"/>
    <property type="match status" value="1"/>
</dbReference>
<comment type="subcellular location">
    <subcellularLocation>
        <location evidence="1 10">Cell membrane</location>
        <topology evidence="1 10">Multi-pass membrane protein</topology>
    </subcellularLocation>
</comment>
<gene>
    <name evidence="10" type="primary">fluC</name>
    <name evidence="10" type="synonym">crcB</name>
    <name evidence="11" type="ORF">E4K62_00700</name>
</gene>
<dbReference type="EMBL" id="CP038266">
    <property type="protein sequence ID" value="QBR87346.1"/>
    <property type="molecule type" value="Genomic_DNA"/>
</dbReference>
<feature type="transmembrane region" description="Helical" evidence="10">
    <location>
        <begin position="99"/>
        <end position="121"/>
    </location>
</feature>
<evidence type="ECO:0000313" key="11">
    <source>
        <dbReference type="EMBL" id="QBR87346.1"/>
    </source>
</evidence>
<keyword evidence="3 10" id="KW-0812">Transmembrane</keyword>
<feature type="binding site" evidence="10">
    <location>
        <position position="72"/>
    </location>
    <ligand>
        <name>Na(+)</name>
        <dbReference type="ChEBI" id="CHEBI:29101"/>
        <note>structural</note>
    </ligand>
</feature>
<accession>A0ABX5SMK1</accession>
<evidence type="ECO:0000256" key="8">
    <source>
        <dbReference type="ARBA" id="ARBA00035585"/>
    </source>
</evidence>
<feature type="transmembrane region" description="Helical" evidence="10">
    <location>
        <begin position="35"/>
        <end position="57"/>
    </location>
</feature>
<proteinExistence type="inferred from homology"/>
<feature type="transmembrane region" description="Helical" evidence="10">
    <location>
        <begin position="6"/>
        <end position="23"/>
    </location>
</feature>
<dbReference type="PANTHER" id="PTHR28259:SF1">
    <property type="entry name" value="FLUORIDE EXPORT PROTEIN 1-RELATED"/>
    <property type="match status" value="1"/>
</dbReference>
<name>A0ABX5SMK1_9MICO</name>
<reference evidence="11 12" key="1">
    <citation type="submission" date="2019-03" db="EMBL/GenBank/DDBJ databases">
        <authorList>
            <person name="Dong K."/>
        </authorList>
    </citation>
    <scope>NUCLEOTIDE SEQUENCE [LARGE SCALE GENOMIC DNA]</scope>
    <source>
        <strain evidence="12">dk512</strain>
    </source>
</reference>
<feature type="binding site" evidence="10">
    <location>
        <position position="75"/>
    </location>
    <ligand>
        <name>Na(+)</name>
        <dbReference type="ChEBI" id="CHEBI:29101"/>
        <note>structural</note>
    </ligand>
</feature>